<dbReference type="InterPro" id="IPR002912">
    <property type="entry name" value="ACT_dom"/>
</dbReference>
<dbReference type="CDD" id="cd04901">
    <property type="entry name" value="ACT_3PGDH"/>
    <property type="match status" value="1"/>
</dbReference>
<dbReference type="GO" id="GO:0051287">
    <property type="term" value="F:NAD binding"/>
    <property type="evidence" value="ECO:0007669"/>
    <property type="project" value="InterPro"/>
</dbReference>
<dbReference type="InterPro" id="IPR036291">
    <property type="entry name" value="NAD(P)-bd_dom_sf"/>
</dbReference>
<dbReference type="SUPFAM" id="SSF51735">
    <property type="entry name" value="NAD(P)-binding Rossmann-fold domains"/>
    <property type="match status" value="1"/>
</dbReference>
<evidence type="ECO:0000313" key="14">
    <source>
        <dbReference type="EMBL" id="EEA91007.1"/>
    </source>
</evidence>
<dbReference type="HOGENOM" id="CLU_019796_9_0_11"/>
<dbReference type="PANTHER" id="PTHR42938:SF47">
    <property type="entry name" value="HYDROXYPYRUVATE REDUCTASE"/>
    <property type="match status" value="1"/>
</dbReference>
<dbReference type="EMBL" id="ABXJ01000045">
    <property type="protein sequence ID" value="EEA91007.1"/>
    <property type="molecule type" value="Genomic_DNA"/>
</dbReference>
<sequence>MMESAANSARKRDPVGPSVVRRAVRAPDLIIHPKRKSRTIMRYIKTIDDITKDGAIDFGAGYEFVERAEDADAILMRSTDLHGYDLPEGIRAIGRCGAGVNNIPIEEYARRGVVVFNSPGANSNAVKEIVLAMMIMSSRGIVQAMQWVRANADDPDILTSAEKAKKAFVGREIRGKRIGVVGLGNVGSKVANACVELGMDVYGYDPFISVEHAWALNREVQRVGTLEDLCRGCDYLTLHVPSKADTVGMISTEQLALLAPGAVLINFARETIIDEDAVAAALEAGKLSWFACDFATPKTVRMPRTFITTHSGAGTEEAEANCADMAISELKDYLENGNIAHSVNYPACSMGKARAASRIACLHANVPNMIGQITAILAKDNANVQRMVNESAGENAYTMFDTDEHLDRATIEALKQIPSMYRVRVIK</sequence>
<dbReference type="Pfam" id="PF00389">
    <property type="entry name" value="2-Hacid_dh"/>
    <property type="match status" value="1"/>
</dbReference>
<dbReference type="AlphaFoldDB" id="B6G9P0"/>
<dbReference type="InterPro" id="IPR045865">
    <property type="entry name" value="ACT-like_dom_sf"/>
</dbReference>
<organism evidence="14 15">
    <name type="scientific">Collinsella stercoris DSM 13279</name>
    <dbReference type="NCBI Taxonomy" id="445975"/>
    <lineage>
        <taxon>Bacteria</taxon>
        <taxon>Bacillati</taxon>
        <taxon>Actinomycetota</taxon>
        <taxon>Coriobacteriia</taxon>
        <taxon>Coriobacteriales</taxon>
        <taxon>Coriobacteriaceae</taxon>
        <taxon>Collinsella</taxon>
    </lineage>
</organism>
<feature type="domain" description="ACT" evidence="13">
    <location>
        <begin position="358"/>
        <end position="427"/>
    </location>
</feature>
<dbReference type="PROSITE" id="PS51671">
    <property type="entry name" value="ACT"/>
    <property type="match status" value="1"/>
</dbReference>
<evidence type="ECO:0000256" key="12">
    <source>
        <dbReference type="RuleBase" id="RU003719"/>
    </source>
</evidence>
<evidence type="ECO:0000256" key="3">
    <source>
        <dbReference type="ARBA" id="ARBA00005854"/>
    </source>
</evidence>
<dbReference type="InterPro" id="IPR006140">
    <property type="entry name" value="D-isomer_DH_NAD-bd"/>
</dbReference>
<evidence type="ECO:0000256" key="6">
    <source>
        <dbReference type="ARBA" id="ARBA00021582"/>
    </source>
</evidence>
<dbReference type="PROSITE" id="PS00065">
    <property type="entry name" value="D_2_HYDROXYACID_DH_1"/>
    <property type="match status" value="1"/>
</dbReference>
<dbReference type="Pfam" id="PF02826">
    <property type="entry name" value="2-Hacid_dh_C"/>
    <property type="match status" value="1"/>
</dbReference>
<evidence type="ECO:0000256" key="5">
    <source>
        <dbReference type="ARBA" id="ARBA00013143"/>
    </source>
</evidence>
<evidence type="ECO:0000256" key="8">
    <source>
        <dbReference type="ARBA" id="ARBA00023027"/>
    </source>
</evidence>
<accession>B6G9P0</accession>
<evidence type="ECO:0000256" key="9">
    <source>
        <dbReference type="ARBA" id="ARBA00030455"/>
    </source>
</evidence>
<name>B6G9P0_9ACTN</name>
<dbReference type="InterPro" id="IPR029752">
    <property type="entry name" value="D-isomer_DH_CS1"/>
</dbReference>
<dbReference type="CDD" id="cd12174">
    <property type="entry name" value="PGDH_like_3"/>
    <property type="match status" value="1"/>
</dbReference>
<evidence type="ECO:0000256" key="2">
    <source>
        <dbReference type="ARBA" id="ARBA00005216"/>
    </source>
</evidence>
<dbReference type="eggNOG" id="COG0111">
    <property type="taxonomic scope" value="Bacteria"/>
</dbReference>
<dbReference type="Proteomes" id="UP000003560">
    <property type="component" value="Unassembled WGS sequence"/>
</dbReference>
<dbReference type="STRING" id="445975.COLSTE_00781"/>
<dbReference type="EC" id="1.1.1.95" evidence="5"/>
<reference evidence="14 15" key="2">
    <citation type="submission" date="2008-10" db="EMBL/GenBank/DDBJ databases">
        <authorList>
            <person name="Fulton L."/>
            <person name="Clifton S."/>
            <person name="Fulton B."/>
            <person name="Xu J."/>
            <person name="Minx P."/>
            <person name="Pepin K.H."/>
            <person name="Johnson M."/>
            <person name="Thiruvilangam P."/>
            <person name="Bhonagiri V."/>
            <person name="Nash W.E."/>
            <person name="Mardis E.R."/>
            <person name="Wilson R.K."/>
        </authorList>
    </citation>
    <scope>NUCLEOTIDE SEQUENCE [LARGE SCALE GENOMIC DNA]</scope>
    <source>
        <strain evidence="14 15">DSM 13279</strain>
    </source>
</reference>
<evidence type="ECO:0000256" key="1">
    <source>
        <dbReference type="ARBA" id="ARBA00003800"/>
    </source>
</evidence>
<protein>
    <recommendedName>
        <fullName evidence="6">D-3-phosphoglycerate dehydrogenase</fullName>
        <ecNumber evidence="4">1.1.1.399</ecNumber>
        <ecNumber evidence="5">1.1.1.95</ecNumber>
    </recommendedName>
    <alternativeName>
        <fullName evidence="9">2-oxoglutarate reductase</fullName>
    </alternativeName>
</protein>
<comment type="pathway">
    <text evidence="2">Amino-acid biosynthesis; L-serine biosynthesis; L-serine from 3-phospho-D-glycerate: step 1/3.</text>
</comment>
<dbReference type="UniPathway" id="UPA00135">
    <property type="reaction ID" value="UER00196"/>
</dbReference>
<comment type="function">
    <text evidence="1">Catalyzes the reversible oxidation of 3-phospho-D-glycerate to 3-phosphonooxypyruvate, the first step of the phosphorylated L-serine biosynthesis pathway. Also catalyzes the reversible oxidation of 2-hydroxyglutarate to 2-oxoglutarate.</text>
</comment>
<keyword evidence="15" id="KW-1185">Reference proteome</keyword>
<dbReference type="GO" id="GO:0004617">
    <property type="term" value="F:phosphoglycerate dehydrogenase activity"/>
    <property type="evidence" value="ECO:0007669"/>
    <property type="project" value="UniProtKB-EC"/>
</dbReference>
<gene>
    <name evidence="14" type="primary">pdxB</name>
    <name evidence="14" type="ORF">COLSTE_00781</name>
</gene>
<evidence type="ECO:0000256" key="7">
    <source>
        <dbReference type="ARBA" id="ARBA00023002"/>
    </source>
</evidence>
<keyword evidence="7 12" id="KW-0560">Oxidoreductase</keyword>
<dbReference type="SUPFAM" id="SSF55021">
    <property type="entry name" value="ACT-like"/>
    <property type="match status" value="1"/>
</dbReference>
<dbReference type="PANTHER" id="PTHR42938">
    <property type="entry name" value="FORMATE DEHYDROGENASE 1"/>
    <property type="match status" value="1"/>
</dbReference>
<evidence type="ECO:0000259" key="13">
    <source>
        <dbReference type="PROSITE" id="PS51671"/>
    </source>
</evidence>
<comment type="similarity">
    <text evidence="3 12">Belongs to the D-isomer specific 2-hydroxyacid dehydrogenase family.</text>
</comment>
<comment type="caution">
    <text evidence="14">The sequence shown here is derived from an EMBL/GenBank/DDBJ whole genome shotgun (WGS) entry which is preliminary data.</text>
</comment>
<comment type="catalytic activity">
    <reaction evidence="11">
        <text>(2R)-3-phosphoglycerate + NAD(+) = 3-phosphooxypyruvate + NADH + H(+)</text>
        <dbReference type="Rhea" id="RHEA:12641"/>
        <dbReference type="ChEBI" id="CHEBI:15378"/>
        <dbReference type="ChEBI" id="CHEBI:18110"/>
        <dbReference type="ChEBI" id="CHEBI:57540"/>
        <dbReference type="ChEBI" id="CHEBI:57945"/>
        <dbReference type="ChEBI" id="CHEBI:58272"/>
        <dbReference type="EC" id="1.1.1.95"/>
    </reaction>
</comment>
<proteinExistence type="inferred from homology"/>
<dbReference type="SUPFAM" id="SSF52283">
    <property type="entry name" value="Formate/glycerate dehydrogenase catalytic domain-like"/>
    <property type="match status" value="1"/>
</dbReference>
<reference evidence="14 15" key="1">
    <citation type="submission" date="2008-10" db="EMBL/GenBank/DDBJ databases">
        <title>Draft genome sequence of Collinsella stercoris (DSM 13279).</title>
        <authorList>
            <person name="Sudarsanam P."/>
            <person name="Ley R."/>
            <person name="Guruge J."/>
            <person name="Turnbaugh P.J."/>
            <person name="Mahowald M."/>
            <person name="Liep D."/>
            <person name="Gordon J."/>
        </authorList>
    </citation>
    <scope>NUCLEOTIDE SEQUENCE [LARGE SCALE GENOMIC DNA]</scope>
    <source>
        <strain evidence="14 15">DSM 13279</strain>
    </source>
</reference>
<dbReference type="Gene3D" id="3.30.70.260">
    <property type="match status" value="1"/>
</dbReference>
<comment type="catalytic activity">
    <reaction evidence="10">
        <text>(R)-2-hydroxyglutarate + NAD(+) = 2-oxoglutarate + NADH + H(+)</text>
        <dbReference type="Rhea" id="RHEA:49612"/>
        <dbReference type="ChEBI" id="CHEBI:15378"/>
        <dbReference type="ChEBI" id="CHEBI:15801"/>
        <dbReference type="ChEBI" id="CHEBI:16810"/>
        <dbReference type="ChEBI" id="CHEBI:57540"/>
        <dbReference type="ChEBI" id="CHEBI:57945"/>
        <dbReference type="EC" id="1.1.1.399"/>
    </reaction>
</comment>
<dbReference type="EC" id="1.1.1.399" evidence="4"/>
<dbReference type="Gene3D" id="3.40.50.720">
    <property type="entry name" value="NAD(P)-binding Rossmann-like Domain"/>
    <property type="match status" value="2"/>
</dbReference>
<evidence type="ECO:0000256" key="10">
    <source>
        <dbReference type="ARBA" id="ARBA00048126"/>
    </source>
</evidence>
<evidence type="ECO:0000313" key="15">
    <source>
        <dbReference type="Proteomes" id="UP000003560"/>
    </source>
</evidence>
<evidence type="ECO:0000256" key="11">
    <source>
        <dbReference type="ARBA" id="ARBA00048731"/>
    </source>
</evidence>
<keyword evidence="8" id="KW-0520">NAD</keyword>
<evidence type="ECO:0000256" key="4">
    <source>
        <dbReference type="ARBA" id="ARBA00013001"/>
    </source>
</evidence>
<dbReference type="InterPro" id="IPR006139">
    <property type="entry name" value="D-isomer_2_OHA_DH_cat_dom"/>
</dbReference>